<protein>
    <recommendedName>
        <fullName evidence="4">Secreted protein</fullName>
    </recommendedName>
</protein>
<sequence length="98" mass="10314">MAIRRVPLTLAAIVAAVALVLGYALVSPAAFAEPTSRVDTERDDGLTTRDVELVDGVLFGVGPAAKELGTSIDTLFSDDDRATVEGYVEETRSEFVAA</sequence>
<evidence type="ECO:0008006" key="4">
    <source>
        <dbReference type="Google" id="ProtNLM"/>
    </source>
</evidence>
<dbReference type="EMBL" id="FUKR01000066">
    <property type="protein sequence ID" value="SJN39923.1"/>
    <property type="molecule type" value="Genomic_DNA"/>
</dbReference>
<accession>A0A1R4K7C1</accession>
<reference evidence="3" key="1">
    <citation type="submission" date="2017-02" db="EMBL/GenBank/DDBJ databases">
        <authorList>
            <person name="Dridi B."/>
        </authorList>
    </citation>
    <scope>NUCLEOTIDE SEQUENCE [LARGE SCALE GENOMIC DNA]</scope>
    <source>
        <strain evidence="3">EB411</strain>
    </source>
</reference>
<organism evidence="2 3">
    <name type="scientific">Mycetocola reblochoni REB411</name>
    <dbReference type="NCBI Taxonomy" id="1255698"/>
    <lineage>
        <taxon>Bacteria</taxon>
        <taxon>Bacillati</taxon>
        <taxon>Actinomycetota</taxon>
        <taxon>Actinomycetes</taxon>
        <taxon>Micrococcales</taxon>
        <taxon>Microbacteriaceae</taxon>
        <taxon>Mycetocola</taxon>
    </lineage>
</organism>
<feature type="signal peptide" evidence="1">
    <location>
        <begin position="1"/>
        <end position="32"/>
    </location>
</feature>
<evidence type="ECO:0000313" key="2">
    <source>
        <dbReference type="EMBL" id="SJN39923.1"/>
    </source>
</evidence>
<proteinExistence type="predicted"/>
<keyword evidence="3" id="KW-1185">Reference proteome</keyword>
<keyword evidence="1" id="KW-0732">Signal</keyword>
<dbReference type="AlphaFoldDB" id="A0A1R4K7C1"/>
<name>A0A1R4K7C1_9MICO</name>
<evidence type="ECO:0000313" key="3">
    <source>
        <dbReference type="Proteomes" id="UP000196778"/>
    </source>
</evidence>
<dbReference type="Proteomes" id="UP000196778">
    <property type="component" value="Unassembled WGS sequence"/>
</dbReference>
<gene>
    <name evidence="2" type="ORF">FM119_11715</name>
</gene>
<evidence type="ECO:0000256" key="1">
    <source>
        <dbReference type="SAM" id="SignalP"/>
    </source>
</evidence>
<feature type="chain" id="PRO_5012300470" description="Secreted protein" evidence="1">
    <location>
        <begin position="33"/>
        <end position="98"/>
    </location>
</feature>